<accession>D2R0U8</accession>
<dbReference type="HOGENOM" id="CLU_030130_1_2_0"/>
<evidence type="ECO:0000256" key="2">
    <source>
        <dbReference type="ARBA" id="ARBA00022801"/>
    </source>
</evidence>
<dbReference type="Proteomes" id="UP000001887">
    <property type="component" value="Chromosome"/>
</dbReference>
<reference evidence="4 5" key="1">
    <citation type="journal article" date="2009" name="Stand. Genomic Sci.">
        <title>Complete genome sequence of Pirellula staleyi type strain (ATCC 27377).</title>
        <authorList>
            <person name="Clum A."/>
            <person name="Tindall B.J."/>
            <person name="Sikorski J."/>
            <person name="Ivanova N."/>
            <person name="Mavrommatis K."/>
            <person name="Lucas S."/>
            <person name="Glavina del Rio T."/>
            <person name="Nolan M."/>
            <person name="Chen F."/>
            <person name="Tice H."/>
            <person name="Pitluck S."/>
            <person name="Cheng J.F."/>
            <person name="Chertkov O."/>
            <person name="Brettin T."/>
            <person name="Han C."/>
            <person name="Detter J.C."/>
            <person name="Kuske C."/>
            <person name="Bruce D."/>
            <person name="Goodwin L."/>
            <person name="Ovchinikova G."/>
            <person name="Pati A."/>
            <person name="Mikhailova N."/>
            <person name="Chen A."/>
            <person name="Palaniappan K."/>
            <person name="Land M."/>
            <person name="Hauser L."/>
            <person name="Chang Y.J."/>
            <person name="Jeffries C.D."/>
            <person name="Chain P."/>
            <person name="Rohde M."/>
            <person name="Goker M."/>
            <person name="Bristow J."/>
            <person name="Eisen J.A."/>
            <person name="Markowitz V."/>
            <person name="Hugenholtz P."/>
            <person name="Kyrpides N.C."/>
            <person name="Klenk H.P."/>
            <person name="Lapidus A."/>
        </authorList>
    </citation>
    <scope>NUCLEOTIDE SEQUENCE [LARGE SCALE GENOMIC DNA]</scope>
    <source>
        <strain evidence="5">ATCC 27377 / DSM 6068 / ICPB 4128</strain>
    </source>
</reference>
<name>D2R0U8_PIRSD</name>
<keyword evidence="2" id="KW-0378">Hydrolase</keyword>
<dbReference type="SUPFAM" id="SSF56317">
    <property type="entry name" value="Carbon-nitrogen hydrolase"/>
    <property type="match status" value="1"/>
</dbReference>
<sequence length="292" mass="31816">MMTTDLLQVAAIQMRATDDVAANFATAVTLVGQAAAAGARLVVLPELFVSYGDLARTAAVAQSLLGTWITELQQLAKSKNIWLVAGSIPEQVANDQRAYNCSTVISPTGEIVAAYRKIHLFDVEIAGRVASQESLHLLPGNELVVVKIDDWQVGIAICYDLRFPELFRNLATLGAELVVIPAAFTRTTGKDHWDLLVRTRALDAQAYIVAANQGGDHNGQSSSYGHSMIVEPWGKVIAQIDSEDEGIVFSSIDRKRVAEVRRQLPVLRNRRLLDASFPPLHRTNSSGNAEQM</sequence>
<dbReference type="PANTHER" id="PTHR23088">
    <property type="entry name" value="NITRILASE-RELATED"/>
    <property type="match status" value="1"/>
</dbReference>
<keyword evidence="4" id="KW-0012">Acyltransferase</keyword>
<organism evidence="4 5">
    <name type="scientific">Pirellula staleyi (strain ATCC 27377 / DSM 6068 / ICPB 4128)</name>
    <name type="common">Pirella staleyi</name>
    <dbReference type="NCBI Taxonomy" id="530564"/>
    <lineage>
        <taxon>Bacteria</taxon>
        <taxon>Pseudomonadati</taxon>
        <taxon>Planctomycetota</taxon>
        <taxon>Planctomycetia</taxon>
        <taxon>Pirellulales</taxon>
        <taxon>Pirellulaceae</taxon>
        <taxon>Pirellula</taxon>
    </lineage>
</organism>
<dbReference type="EMBL" id="CP001848">
    <property type="protein sequence ID" value="ADB16696.1"/>
    <property type="molecule type" value="Genomic_DNA"/>
</dbReference>
<dbReference type="eggNOG" id="COG0388">
    <property type="taxonomic scope" value="Bacteria"/>
</dbReference>
<dbReference type="GO" id="GO:0016811">
    <property type="term" value="F:hydrolase activity, acting on carbon-nitrogen (but not peptide) bonds, in linear amides"/>
    <property type="evidence" value="ECO:0007669"/>
    <property type="project" value="InterPro"/>
</dbReference>
<dbReference type="AlphaFoldDB" id="D2R0U8"/>
<keyword evidence="4" id="KW-0808">Transferase</keyword>
<dbReference type="InterPro" id="IPR001110">
    <property type="entry name" value="UPF0012_CS"/>
</dbReference>
<dbReference type="PANTHER" id="PTHR23088:SF27">
    <property type="entry name" value="DEAMINATED GLUTATHIONE AMIDASE"/>
    <property type="match status" value="1"/>
</dbReference>
<comment type="similarity">
    <text evidence="1">Belongs to the carbon-nitrogen hydrolase superfamily. NIT1/NIT2 family.</text>
</comment>
<dbReference type="PROSITE" id="PS50263">
    <property type="entry name" value="CN_HYDROLASE"/>
    <property type="match status" value="1"/>
</dbReference>
<dbReference type="CDD" id="cd07572">
    <property type="entry name" value="nit"/>
    <property type="match status" value="1"/>
</dbReference>
<dbReference type="Pfam" id="PF00795">
    <property type="entry name" value="CN_hydrolase"/>
    <property type="match status" value="1"/>
</dbReference>
<feature type="domain" description="CN hydrolase" evidence="3">
    <location>
        <begin position="7"/>
        <end position="254"/>
    </location>
</feature>
<dbReference type="InterPro" id="IPR036526">
    <property type="entry name" value="C-N_Hydrolase_sf"/>
</dbReference>
<dbReference type="InterPro" id="IPR045254">
    <property type="entry name" value="Nit1/2_C-N_Hydrolase"/>
</dbReference>
<evidence type="ECO:0000313" key="4">
    <source>
        <dbReference type="EMBL" id="ADB16696.1"/>
    </source>
</evidence>
<dbReference type="InterPro" id="IPR003010">
    <property type="entry name" value="C-N_Hydrolase"/>
</dbReference>
<evidence type="ECO:0000259" key="3">
    <source>
        <dbReference type="PROSITE" id="PS50263"/>
    </source>
</evidence>
<dbReference type="GO" id="GO:0016746">
    <property type="term" value="F:acyltransferase activity"/>
    <property type="evidence" value="ECO:0007669"/>
    <property type="project" value="UniProtKB-KW"/>
</dbReference>
<proteinExistence type="inferred from homology"/>
<protein>
    <submittedName>
        <fullName evidence="4">Nitrilase/cyanide hydratase and apolipoprotein N-acyltransferase</fullName>
    </submittedName>
</protein>
<keyword evidence="5" id="KW-1185">Reference proteome</keyword>
<dbReference type="Gene3D" id="3.60.110.10">
    <property type="entry name" value="Carbon-nitrogen hydrolase"/>
    <property type="match status" value="1"/>
</dbReference>
<dbReference type="STRING" id="530564.Psta_2022"/>
<dbReference type="KEGG" id="psl:Psta_2022"/>
<dbReference type="OrthoDB" id="2826359at2"/>
<evidence type="ECO:0000256" key="1">
    <source>
        <dbReference type="ARBA" id="ARBA00010613"/>
    </source>
</evidence>
<evidence type="ECO:0000313" key="5">
    <source>
        <dbReference type="Proteomes" id="UP000001887"/>
    </source>
</evidence>
<gene>
    <name evidence="4" type="ordered locus">Psta_2022</name>
</gene>
<dbReference type="PROSITE" id="PS01227">
    <property type="entry name" value="UPF0012"/>
    <property type="match status" value="1"/>
</dbReference>
<keyword evidence="4" id="KW-0449">Lipoprotein</keyword>